<dbReference type="AlphaFoldDB" id="X1LRP6"/>
<gene>
    <name evidence="2" type="ORF">S06H3_12029</name>
</gene>
<proteinExistence type="predicted"/>
<organism evidence="2">
    <name type="scientific">marine sediment metagenome</name>
    <dbReference type="NCBI Taxonomy" id="412755"/>
    <lineage>
        <taxon>unclassified sequences</taxon>
        <taxon>metagenomes</taxon>
        <taxon>ecological metagenomes</taxon>
    </lineage>
</organism>
<accession>X1LRP6</accession>
<dbReference type="EMBL" id="BARV01005911">
    <property type="protein sequence ID" value="GAI05070.1"/>
    <property type="molecule type" value="Genomic_DNA"/>
</dbReference>
<protein>
    <submittedName>
        <fullName evidence="2">Uncharacterized protein</fullName>
    </submittedName>
</protein>
<feature type="transmembrane region" description="Helical" evidence="1">
    <location>
        <begin position="12"/>
        <end position="29"/>
    </location>
</feature>
<name>X1LRP6_9ZZZZ</name>
<keyword evidence="1" id="KW-0472">Membrane</keyword>
<comment type="caution">
    <text evidence="2">The sequence shown here is derived from an EMBL/GenBank/DDBJ whole genome shotgun (WGS) entry which is preliminary data.</text>
</comment>
<feature type="non-terminal residue" evidence="2">
    <location>
        <position position="1"/>
    </location>
</feature>
<reference evidence="2" key="1">
    <citation type="journal article" date="2014" name="Front. Microbiol.">
        <title>High frequency of phylogenetically diverse reductive dehalogenase-homologous genes in deep subseafloor sedimentary metagenomes.</title>
        <authorList>
            <person name="Kawai M."/>
            <person name="Futagami T."/>
            <person name="Toyoda A."/>
            <person name="Takaki Y."/>
            <person name="Nishi S."/>
            <person name="Hori S."/>
            <person name="Arai W."/>
            <person name="Tsubouchi T."/>
            <person name="Morono Y."/>
            <person name="Uchiyama I."/>
            <person name="Ito T."/>
            <person name="Fujiyama A."/>
            <person name="Inagaki F."/>
            <person name="Takami H."/>
        </authorList>
    </citation>
    <scope>NUCLEOTIDE SEQUENCE</scope>
    <source>
        <strain evidence="2">Expedition CK06-06</strain>
    </source>
</reference>
<evidence type="ECO:0000313" key="2">
    <source>
        <dbReference type="EMBL" id="GAI05070.1"/>
    </source>
</evidence>
<keyword evidence="1" id="KW-1133">Transmembrane helix</keyword>
<keyword evidence="1" id="KW-0812">Transmembrane</keyword>
<evidence type="ECO:0000256" key="1">
    <source>
        <dbReference type="SAM" id="Phobius"/>
    </source>
</evidence>
<sequence length="103" mass="11402">PPKWYEEYGTYYNYGFPLVSILLAAFGIIRGDWETRLVTAGATLAGGKAYNQIKAAAPAGYKWTRQSEAKRQAAEMVRRQAEEARKAAAGASPLYIEEEEILA</sequence>